<dbReference type="OrthoDB" id="10522592at2759"/>
<reference evidence="1 2" key="1">
    <citation type="submission" date="2020-06" db="EMBL/GenBank/DDBJ databases">
        <authorList>
            <person name="Li R."/>
            <person name="Bekaert M."/>
        </authorList>
    </citation>
    <scope>NUCLEOTIDE SEQUENCE [LARGE SCALE GENOMIC DNA]</scope>
    <source>
        <strain evidence="2">wild</strain>
    </source>
</reference>
<accession>A0A6J8B5H4</accession>
<organism evidence="1 2">
    <name type="scientific">Mytilus coruscus</name>
    <name type="common">Sea mussel</name>
    <dbReference type="NCBI Taxonomy" id="42192"/>
    <lineage>
        <taxon>Eukaryota</taxon>
        <taxon>Metazoa</taxon>
        <taxon>Spiralia</taxon>
        <taxon>Lophotrochozoa</taxon>
        <taxon>Mollusca</taxon>
        <taxon>Bivalvia</taxon>
        <taxon>Autobranchia</taxon>
        <taxon>Pteriomorphia</taxon>
        <taxon>Mytilida</taxon>
        <taxon>Mytiloidea</taxon>
        <taxon>Mytilidae</taxon>
        <taxon>Mytilinae</taxon>
        <taxon>Mytilus</taxon>
    </lineage>
</organism>
<dbReference type="Proteomes" id="UP000507470">
    <property type="component" value="Unassembled WGS sequence"/>
</dbReference>
<dbReference type="EMBL" id="CACVKT020002646">
    <property type="protein sequence ID" value="CAC5379178.1"/>
    <property type="molecule type" value="Genomic_DNA"/>
</dbReference>
<evidence type="ECO:0000313" key="2">
    <source>
        <dbReference type="Proteomes" id="UP000507470"/>
    </source>
</evidence>
<gene>
    <name evidence="1" type="ORF">MCOR_15270</name>
</gene>
<protein>
    <submittedName>
        <fullName evidence="1">Uncharacterized protein</fullName>
    </submittedName>
</protein>
<proteinExistence type="predicted"/>
<keyword evidence="2" id="KW-1185">Reference proteome</keyword>
<evidence type="ECO:0000313" key="1">
    <source>
        <dbReference type="EMBL" id="CAC5379178.1"/>
    </source>
</evidence>
<sequence length="208" mass="23095">MADFVNLLKTVILGVSRRRKDLILKKPLQLLFLLLLLQFPINIKFGKTTINSRPFGPADGGNPHLITSVTTVSSLVTGEQLSVPFSVQNQLSQAHQGNRVNDKFFYTTFLDENNLYGQFELFLSQANYFDNIDISSVAKGTPTSMLFKNNKSANVQTKFVDEAISELLNIGCVIGTTFQQFVVNLCVAVQGSGKKRLILDLSDLNVFN</sequence>
<name>A0A6J8B5H4_MYTCO</name>
<dbReference type="AlphaFoldDB" id="A0A6J8B5H4"/>